<dbReference type="PROSITE" id="PS50895">
    <property type="entry name" value="SURF1"/>
    <property type="match status" value="1"/>
</dbReference>
<keyword evidence="8" id="KW-1185">Reference proteome</keyword>
<organism evidence="7 8">
    <name type="scientific">Amantichitinum ursilacus</name>
    <dbReference type="NCBI Taxonomy" id="857265"/>
    <lineage>
        <taxon>Bacteria</taxon>
        <taxon>Pseudomonadati</taxon>
        <taxon>Pseudomonadota</taxon>
        <taxon>Betaproteobacteria</taxon>
        <taxon>Neisseriales</taxon>
        <taxon>Chitinibacteraceae</taxon>
        <taxon>Amantichitinum</taxon>
    </lineage>
</organism>
<evidence type="ECO:0000256" key="3">
    <source>
        <dbReference type="ARBA" id="ARBA00022692"/>
    </source>
</evidence>
<reference evidence="7 8" key="1">
    <citation type="submission" date="2015-07" db="EMBL/GenBank/DDBJ databases">
        <title>Draft genome sequence of the Amantichitinum ursilacus IGB-41, a new chitin-degrading bacterium.</title>
        <authorList>
            <person name="Kirstahler P."/>
            <person name="Guenther M."/>
            <person name="Grumaz C."/>
            <person name="Rupp S."/>
            <person name="Zibek S."/>
            <person name="Sohn K."/>
        </authorList>
    </citation>
    <scope>NUCLEOTIDE SEQUENCE [LARGE SCALE GENOMIC DNA]</scope>
    <source>
        <strain evidence="7 8">IGB-41</strain>
    </source>
</reference>
<dbReference type="InterPro" id="IPR045214">
    <property type="entry name" value="Surf1/Surf4"/>
</dbReference>
<dbReference type="PANTHER" id="PTHR23427:SF2">
    <property type="entry name" value="SURFEIT LOCUS PROTEIN 1"/>
    <property type="match status" value="1"/>
</dbReference>
<evidence type="ECO:0000256" key="1">
    <source>
        <dbReference type="ARBA" id="ARBA00004370"/>
    </source>
</evidence>
<keyword evidence="3 6" id="KW-0812">Transmembrane</keyword>
<dbReference type="CDD" id="cd06662">
    <property type="entry name" value="SURF1"/>
    <property type="match status" value="1"/>
</dbReference>
<dbReference type="Pfam" id="PF02104">
    <property type="entry name" value="SURF1"/>
    <property type="match status" value="1"/>
</dbReference>
<gene>
    <name evidence="7" type="ORF">WG78_20470</name>
</gene>
<evidence type="ECO:0000313" key="7">
    <source>
        <dbReference type="EMBL" id="KPC49307.1"/>
    </source>
</evidence>
<evidence type="ECO:0000256" key="4">
    <source>
        <dbReference type="ARBA" id="ARBA00022989"/>
    </source>
</evidence>
<proteinExistence type="inferred from homology"/>
<sequence length="216" mass="24743">MGLLVLLTVCLGAWQAARALYKQSLADQYAERIAEPALLWGTGTQPPLYRRLQLVGQWLPQYTLYLDHRDFDGANGYEVITPFRLVDGSLVLVNRGWKMQAAHELPPTAAPMVEAMPWPRFFELAQTPPQGRVFQNITASRFADWSGLAQPQWFARQRSGGDSLILDATEPDFNPMRHVGYMLTWWGMSIAGIFLWRKFRQQQEQQLRQEARKHGA</sequence>
<dbReference type="Proteomes" id="UP000037939">
    <property type="component" value="Unassembled WGS sequence"/>
</dbReference>
<evidence type="ECO:0000256" key="6">
    <source>
        <dbReference type="RuleBase" id="RU363076"/>
    </source>
</evidence>
<protein>
    <recommendedName>
        <fullName evidence="6">SURF1-like protein</fullName>
    </recommendedName>
</protein>
<keyword evidence="4 6" id="KW-1133">Transmembrane helix</keyword>
<dbReference type="STRING" id="857265.WG78_20470"/>
<evidence type="ECO:0000313" key="8">
    <source>
        <dbReference type="Proteomes" id="UP000037939"/>
    </source>
</evidence>
<dbReference type="GO" id="GO:0005886">
    <property type="term" value="C:plasma membrane"/>
    <property type="evidence" value="ECO:0007669"/>
    <property type="project" value="UniProtKB-SubCell"/>
</dbReference>
<accession>A0A0N0GKW7</accession>
<evidence type="ECO:0000256" key="5">
    <source>
        <dbReference type="ARBA" id="ARBA00023136"/>
    </source>
</evidence>
<evidence type="ECO:0000256" key="2">
    <source>
        <dbReference type="ARBA" id="ARBA00007165"/>
    </source>
</evidence>
<keyword evidence="5 6" id="KW-0472">Membrane</keyword>
<dbReference type="AlphaFoldDB" id="A0A0N0GKW7"/>
<comment type="subcellular location">
    <subcellularLocation>
        <location evidence="6">Cell membrane</location>
        <topology evidence="6">Multi-pass membrane protein</topology>
    </subcellularLocation>
    <subcellularLocation>
        <location evidence="1">Membrane</location>
    </subcellularLocation>
</comment>
<dbReference type="EMBL" id="LAQT01000037">
    <property type="protein sequence ID" value="KPC49307.1"/>
    <property type="molecule type" value="Genomic_DNA"/>
</dbReference>
<keyword evidence="6" id="KW-1003">Cell membrane</keyword>
<comment type="caution">
    <text evidence="7">The sequence shown here is derived from an EMBL/GenBank/DDBJ whole genome shotgun (WGS) entry which is preliminary data.</text>
</comment>
<comment type="similarity">
    <text evidence="2 6">Belongs to the SURF1 family.</text>
</comment>
<comment type="caution">
    <text evidence="6">Lacks conserved residue(s) required for the propagation of feature annotation.</text>
</comment>
<dbReference type="InterPro" id="IPR002994">
    <property type="entry name" value="Surf1/Shy1"/>
</dbReference>
<dbReference type="PANTHER" id="PTHR23427">
    <property type="entry name" value="SURFEIT LOCUS PROTEIN"/>
    <property type="match status" value="1"/>
</dbReference>
<name>A0A0N0GKW7_9NEIS</name>
<feature type="transmembrane region" description="Helical" evidence="6">
    <location>
        <begin position="179"/>
        <end position="196"/>
    </location>
</feature>